<name>A0A371HIS3_MUCPR</name>
<dbReference type="EMBL" id="QJKJ01002481">
    <property type="protein sequence ID" value="RDY02688.1"/>
    <property type="molecule type" value="Genomic_DNA"/>
</dbReference>
<dbReference type="AlphaFoldDB" id="A0A371HIS3"/>
<gene>
    <name evidence="1" type="ORF">CR513_13834</name>
</gene>
<evidence type="ECO:0000313" key="1">
    <source>
        <dbReference type="EMBL" id="RDY02688.1"/>
    </source>
</evidence>
<sequence length="80" mass="9479">MGWRLPCLNLSWFTIFCALYLIRMPLSRSLTTHIKLLTMCGQGKERLIMEKGERVNLTIYEKKQEESSQKIRARCFLNQL</sequence>
<reference evidence="1" key="1">
    <citation type="submission" date="2018-05" db="EMBL/GenBank/DDBJ databases">
        <title>Draft genome of Mucuna pruriens seed.</title>
        <authorList>
            <person name="Nnadi N.E."/>
            <person name="Vos R."/>
            <person name="Hasami M.H."/>
            <person name="Devisetty U.K."/>
            <person name="Aguiy J.C."/>
        </authorList>
    </citation>
    <scope>NUCLEOTIDE SEQUENCE [LARGE SCALE GENOMIC DNA]</scope>
    <source>
        <strain evidence="1">JCA_2017</strain>
    </source>
</reference>
<organism evidence="1 2">
    <name type="scientific">Mucuna pruriens</name>
    <name type="common">Velvet bean</name>
    <name type="synonym">Dolichos pruriens</name>
    <dbReference type="NCBI Taxonomy" id="157652"/>
    <lineage>
        <taxon>Eukaryota</taxon>
        <taxon>Viridiplantae</taxon>
        <taxon>Streptophyta</taxon>
        <taxon>Embryophyta</taxon>
        <taxon>Tracheophyta</taxon>
        <taxon>Spermatophyta</taxon>
        <taxon>Magnoliopsida</taxon>
        <taxon>eudicotyledons</taxon>
        <taxon>Gunneridae</taxon>
        <taxon>Pentapetalae</taxon>
        <taxon>rosids</taxon>
        <taxon>fabids</taxon>
        <taxon>Fabales</taxon>
        <taxon>Fabaceae</taxon>
        <taxon>Papilionoideae</taxon>
        <taxon>50 kb inversion clade</taxon>
        <taxon>NPAAA clade</taxon>
        <taxon>indigoferoid/millettioid clade</taxon>
        <taxon>Phaseoleae</taxon>
        <taxon>Mucuna</taxon>
    </lineage>
</organism>
<keyword evidence="2" id="KW-1185">Reference proteome</keyword>
<accession>A0A371HIS3</accession>
<comment type="caution">
    <text evidence="1">The sequence shown here is derived from an EMBL/GenBank/DDBJ whole genome shotgun (WGS) entry which is preliminary data.</text>
</comment>
<evidence type="ECO:0000313" key="2">
    <source>
        <dbReference type="Proteomes" id="UP000257109"/>
    </source>
</evidence>
<dbReference type="Proteomes" id="UP000257109">
    <property type="component" value="Unassembled WGS sequence"/>
</dbReference>
<feature type="non-terminal residue" evidence="1">
    <location>
        <position position="1"/>
    </location>
</feature>
<protein>
    <submittedName>
        <fullName evidence="1">Uncharacterized protein</fullName>
    </submittedName>
</protein>
<proteinExistence type="predicted"/>